<dbReference type="Proteomes" id="UP000220246">
    <property type="component" value="Unassembled WGS sequence"/>
</dbReference>
<sequence length="329" mass="33775">MNLSPAALSRRTLFACTAALLGGALHAQTAYPNKPIRIVVPYAPGGSVDMVGRVIGDILAKQLGTTVVIENLPGAAGVVGAQRVVSSKPDGYTLLAGSSNEMAGTKFVNAAQKYDPAVDLTPIALTASAPSLWVAGAHVPVKNMDEFIKLVKANPGKYSYGSPGIGSTPHFSGELIKKTAGVHLVHIPYKGSPAMTGDLGGGNLDFAILSPMASAPLVQSGKIKILGATTAERISSLKNVPALAEHPALKGYALSGWFALAAPKGLPADIVASLQKAVQAGLADPAIRQRLEAAGTPPATGTESLAQVIRTDMGKYAELVKFANITLDN</sequence>
<evidence type="ECO:0000256" key="1">
    <source>
        <dbReference type="ARBA" id="ARBA00006987"/>
    </source>
</evidence>
<organism evidence="3 4">
    <name type="scientific">Comamonas terrigena</name>
    <dbReference type="NCBI Taxonomy" id="32013"/>
    <lineage>
        <taxon>Bacteria</taxon>
        <taxon>Pseudomonadati</taxon>
        <taxon>Pseudomonadota</taxon>
        <taxon>Betaproteobacteria</taxon>
        <taxon>Burkholderiales</taxon>
        <taxon>Comamonadaceae</taxon>
        <taxon>Comamonas</taxon>
    </lineage>
</organism>
<keyword evidence="4" id="KW-1185">Reference proteome</keyword>
<dbReference type="SUPFAM" id="SSF53850">
    <property type="entry name" value="Periplasmic binding protein-like II"/>
    <property type="match status" value="1"/>
</dbReference>
<gene>
    <name evidence="3" type="ORF">CRM82_14205</name>
</gene>
<dbReference type="Pfam" id="PF03401">
    <property type="entry name" value="TctC"/>
    <property type="match status" value="1"/>
</dbReference>
<dbReference type="CDD" id="cd07012">
    <property type="entry name" value="PBP2_Bug_TTT"/>
    <property type="match status" value="1"/>
</dbReference>
<evidence type="ECO:0000313" key="3">
    <source>
        <dbReference type="EMBL" id="PEH89594.1"/>
    </source>
</evidence>
<dbReference type="PIRSF" id="PIRSF017082">
    <property type="entry name" value="YflP"/>
    <property type="match status" value="1"/>
</dbReference>
<keyword evidence="2" id="KW-0732">Signal</keyword>
<evidence type="ECO:0000313" key="4">
    <source>
        <dbReference type="Proteomes" id="UP000220246"/>
    </source>
</evidence>
<proteinExistence type="inferred from homology"/>
<dbReference type="EMBL" id="PDEA01000001">
    <property type="protein sequence ID" value="PEH89594.1"/>
    <property type="molecule type" value="Genomic_DNA"/>
</dbReference>
<feature type="signal peptide" evidence="2">
    <location>
        <begin position="1"/>
        <end position="27"/>
    </location>
</feature>
<feature type="chain" id="PRO_5012021091" evidence="2">
    <location>
        <begin position="28"/>
        <end position="329"/>
    </location>
</feature>
<accession>A0A2A7UWH5</accession>
<dbReference type="InterPro" id="IPR005064">
    <property type="entry name" value="BUG"/>
</dbReference>
<dbReference type="PANTHER" id="PTHR42928">
    <property type="entry name" value="TRICARBOXYLATE-BINDING PROTEIN"/>
    <property type="match status" value="1"/>
</dbReference>
<dbReference type="PANTHER" id="PTHR42928:SF5">
    <property type="entry name" value="BLR1237 PROTEIN"/>
    <property type="match status" value="1"/>
</dbReference>
<evidence type="ECO:0000256" key="2">
    <source>
        <dbReference type="SAM" id="SignalP"/>
    </source>
</evidence>
<dbReference type="STRING" id="1219032.GCA_001515545_00196"/>
<dbReference type="Gene3D" id="3.40.190.150">
    <property type="entry name" value="Bordetella uptake gene, domain 1"/>
    <property type="match status" value="1"/>
</dbReference>
<comment type="caution">
    <text evidence="3">The sequence shown here is derived from an EMBL/GenBank/DDBJ whole genome shotgun (WGS) entry which is preliminary data.</text>
</comment>
<name>A0A2A7UWH5_COMTR</name>
<reference evidence="4" key="1">
    <citation type="submission" date="2017-09" db="EMBL/GenBank/DDBJ databases">
        <title>FDA dAtabase for Regulatory Grade micrObial Sequences (FDA-ARGOS): Supporting development and validation of Infectious Disease Dx tests.</title>
        <authorList>
            <person name="Minogue T."/>
            <person name="Wolcott M."/>
            <person name="Wasieloski L."/>
            <person name="Aguilar W."/>
            <person name="Moore D."/>
            <person name="Tallon L."/>
            <person name="Sadzewicz L."/>
            <person name="Ott S."/>
            <person name="Zhao X."/>
            <person name="Nagaraj S."/>
            <person name="Vavikolanu K."/>
            <person name="Aluvathingal J."/>
            <person name="Nadendla S."/>
            <person name="Sichtig H."/>
        </authorList>
    </citation>
    <scope>NUCLEOTIDE SEQUENCE [LARGE SCALE GENOMIC DNA]</scope>
    <source>
        <strain evidence="4">FDAARGOS_394</strain>
    </source>
</reference>
<dbReference type="Gene3D" id="3.40.190.10">
    <property type="entry name" value="Periplasmic binding protein-like II"/>
    <property type="match status" value="1"/>
</dbReference>
<dbReference type="AlphaFoldDB" id="A0A2A7UWH5"/>
<comment type="similarity">
    <text evidence="1">Belongs to the UPF0065 (bug) family.</text>
</comment>
<protein>
    <submittedName>
        <fullName evidence="3">Tripartite tricarboxylate transporter substrate binding protein</fullName>
    </submittedName>
</protein>
<dbReference type="GeneID" id="80801773"/>
<dbReference type="InterPro" id="IPR042100">
    <property type="entry name" value="Bug_dom1"/>
</dbReference>
<dbReference type="RefSeq" id="WP_066532484.1">
    <property type="nucleotide sequence ID" value="NZ_PDEA01000001.1"/>
</dbReference>